<evidence type="ECO:0000313" key="3">
    <source>
        <dbReference type="Proteomes" id="UP000242818"/>
    </source>
</evidence>
<dbReference type="Proteomes" id="UP000242818">
    <property type="component" value="Unassembled WGS sequence"/>
</dbReference>
<accession>A0A1C4EWW6</accession>
<name>A0A1C4EWW6_9BACT</name>
<proteinExistence type="predicted"/>
<gene>
    <name evidence="2" type="ORF">GA0116948_11084</name>
</gene>
<evidence type="ECO:0000256" key="1">
    <source>
        <dbReference type="SAM" id="Phobius"/>
    </source>
</evidence>
<evidence type="ECO:0000313" key="2">
    <source>
        <dbReference type="EMBL" id="SCC48199.1"/>
    </source>
</evidence>
<reference evidence="2 3" key="1">
    <citation type="submission" date="2016-08" db="EMBL/GenBank/DDBJ databases">
        <authorList>
            <person name="Seilhamer J.J."/>
        </authorList>
    </citation>
    <scope>NUCLEOTIDE SEQUENCE [LARGE SCALE GENOMIC DNA]</scope>
    <source>
        <strain evidence="2 3">A37T2</strain>
    </source>
</reference>
<dbReference type="STRING" id="1335309.GA0116948_11084"/>
<keyword evidence="1" id="KW-1133">Transmembrane helix</keyword>
<dbReference type="AlphaFoldDB" id="A0A1C4EWW6"/>
<keyword evidence="1" id="KW-0812">Transmembrane</keyword>
<organism evidence="2 3">
    <name type="scientific">Chitinophaga costaii</name>
    <dbReference type="NCBI Taxonomy" id="1335309"/>
    <lineage>
        <taxon>Bacteria</taxon>
        <taxon>Pseudomonadati</taxon>
        <taxon>Bacteroidota</taxon>
        <taxon>Chitinophagia</taxon>
        <taxon>Chitinophagales</taxon>
        <taxon>Chitinophagaceae</taxon>
        <taxon>Chitinophaga</taxon>
    </lineage>
</organism>
<keyword evidence="1" id="KW-0472">Membrane</keyword>
<keyword evidence="3" id="KW-1185">Reference proteome</keyword>
<sequence>MQITFLHITDFISWWGAILSTILASITLKNAWADRFRIDVRCFIDRHSEIITISNQSKHPIEIYYFQLYTAKHWYSLKKEYISTLMEPDPISVKIKSRESC</sequence>
<feature type="transmembrane region" description="Helical" evidence="1">
    <location>
        <begin position="12"/>
        <end position="32"/>
    </location>
</feature>
<protein>
    <submittedName>
        <fullName evidence="2">Uncharacterized protein</fullName>
    </submittedName>
</protein>
<dbReference type="EMBL" id="FMAR01000010">
    <property type="protein sequence ID" value="SCC48199.1"/>
    <property type="molecule type" value="Genomic_DNA"/>
</dbReference>